<gene>
    <name evidence="11" type="primary">pgcA</name>
    <name evidence="11" type="ORF">L21SP5_01231</name>
</gene>
<dbReference type="PATRIC" id="fig|1307839.3.peg.1321"/>
<dbReference type="RefSeq" id="WP_057952397.1">
    <property type="nucleotide sequence ID" value="NZ_CP013118.1"/>
</dbReference>
<dbReference type="GO" id="GO:0006166">
    <property type="term" value="P:purine ribonucleoside salvage"/>
    <property type="evidence" value="ECO:0007669"/>
    <property type="project" value="TreeGrafter"/>
</dbReference>
<keyword evidence="3" id="KW-0597">Phosphoprotein</keyword>
<comment type="similarity">
    <text evidence="2 7">Belongs to the phosphohexose mutase family.</text>
</comment>
<dbReference type="STRING" id="1307839.L21SP5_01231"/>
<name>A0A0S2HY36_9BACT</name>
<reference evidence="11 12" key="1">
    <citation type="submission" date="2015-11" db="EMBL/GenBank/DDBJ databases">
        <title>Description and complete genome sequence of a novel strain predominating in hypersaline microbial mats and representing a new family of the Bacteriodetes phylum.</title>
        <authorList>
            <person name="Spring S."/>
            <person name="Bunk B."/>
            <person name="Sproer C."/>
            <person name="Klenk H.-P."/>
        </authorList>
    </citation>
    <scope>NUCLEOTIDE SEQUENCE [LARGE SCALE GENOMIC DNA]</scope>
    <source>
        <strain evidence="11 12">L21-Spi-D4</strain>
    </source>
</reference>
<dbReference type="CDD" id="cd05799">
    <property type="entry name" value="PGM2"/>
    <property type="match status" value="1"/>
</dbReference>
<dbReference type="GO" id="GO:0005975">
    <property type="term" value="P:carbohydrate metabolic process"/>
    <property type="evidence" value="ECO:0007669"/>
    <property type="project" value="InterPro"/>
</dbReference>
<organism evidence="11 12">
    <name type="scientific">Salinivirga cyanobacteriivorans</name>
    <dbReference type="NCBI Taxonomy" id="1307839"/>
    <lineage>
        <taxon>Bacteria</taxon>
        <taxon>Pseudomonadati</taxon>
        <taxon>Bacteroidota</taxon>
        <taxon>Bacteroidia</taxon>
        <taxon>Bacteroidales</taxon>
        <taxon>Salinivirgaceae</taxon>
        <taxon>Salinivirga</taxon>
    </lineage>
</organism>
<dbReference type="InterPro" id="IPR005841">
    <property type="entry name" value="Alpha-D-phosphohexomutase_SF"/>
</dbReference>
<dbReference type="PANTHER" id="PTHR45745">
    <property type="entry name" value="PHOSPHOMANNOMUTASE 45A"/>
    <property type="match status" value="1"/>
</dbReference>
<dbReference type="Gene3D" id="3.30.310.50">
    <property type="entry name" value="Alpha-D-phosphohexomutase, C-terminal domain"/>
    <property type="match status" value="1"/>
</dbReference>
<dbReference type="InterPro" id="IPR005846">
    <property type="entry name" value="A-D-PHexomutase_a/b/a-III"/>
</dbReference>
<dbReference type="InterPro" id="IPR016055">
    <property type="entry name" value="A-D-PHexomutase_a/b/a-I/II/III"/>
</dbReference>
<evidence type="ECO:0000259" key="10">
    <source>
        <dbReference type="Pfam" id="PF02880"/>
    </source>
</evidence>
<evidence type="ECO:0000313" key="12">
    <source>
        <dbReference type="Proteomes" id="UP000064893"/>
    </source>
</evidence>
<dbReference type="PANTHER" id="PTHR45745:SF1">
    <property type="entry name" value="PHOSPHOGLUCOMUTASE 2B-RELATED"/>
    <property type="match status" value="1"/>
</dbReference>
<evidence type="ECO:0000256" key="6">
    <source>
        <dbReference type="ARBA" id="ARBA00023235"/>
    </source>
</evidence>
<dbReference type="Pfam" id="PF02880">
    <property type="entry name" value="PGM_PMM_III"/>
    <property type="match status" value="1"/>
</dbReference>
<dbReference type="Pfam" id="PF02878">
    <property type="entry name" value="PGM_PMM_I"/>
    <property type="match status" value="1"/>
</dbReference>
<dbReference type="OrthoDB" id="9806956at2"/>
<feature type="domain" description="Alpha-D-phosphohexomutase alpha/beta/alpha" evidence="9">
    <location>
        <begin position="210"/>
        <end position="313"/>
    </location>
</feature>
<evidence type="ECO:0000259" key="8">
    <source>
        <dbReference type="Pfam" id="PF02878"/>
    </source>
</evidence>
<dbReference type="EMBL" id="CP013118">
    <property type="protein sequence ID" value="ALO14886.1"/>
    <property type="molecule type" value="Genomic_DNA"/>
</dbReference>
<dbReference type="InterPro" id="IPR036900">
    <property type="entry name" value="A-D-PHexomutase_C_sf"/>
</dbReference>
<dbReference type="Gene3D" id="3.40.120.10">
    <property type="entry name" value="Alpha-D-Glucose-1,6-Bisphosphate, subunit A, domain 3"/>
    <property type="match status" value="3"/>
</dbReference>
<evidence type="ECO:0000256" key="4">
    <source>
        <dbReference type="ARBA" id="ARBA00022723"/>
    </source>
</evidence>
<keyword evidence="5 7" id="KW-0460">Magnesium</keyword>
<dbReference type="SUPFAM" id="SSF53738">
    <property type="entry name" value="Phosphoglucomutase, first 3 domains"/>
    <property type="match status" value="3"/>
</dbReference>
<accession>A0A0S2HY36</accession>
<evidence type="ECO:0000256" key="2">
    <source>
        <dbReference type="ARBA" id="ARBA00010231"/>
    </source>
</evidence>
<feature type="domain" description="Alpha-D-phosphohexomutase alpha/beta/alpha" evidence="10">
    <location>
        <begin position="325"/>
        <end position="447"/>
    </location>
</feature>
<dbReference type="PRINTS" id="PR00509">
    <property type="entry name" value="PGMPMM"/>
</dbReference>
<comment type="cofactor">
    <cofactor evidence="1">
        <name>Mg(2+)</name>
        <dbReference type="ChEBI" id="CHEBI:18420"/>
    </cofactor>
</comment>
<evidence type="ECO:0000256" key="5">
    <source>
        <dbReference type="ARBA" id="ARBA00022842"/>
    </source>
</evidence>
<dbReference type="PROSITE" id="PS00710">
    <property type="entry name" value="PGM_PMM"/>
    <property type="match status" value="1"/>
</dbReference>
<dbReference type="GO" id="GO:0004614">
    <property type="term" value="F:phosphoglucomutase activity"/>
    <property type="evidence" value="ECO:0007669"/>
    <property type="project" value="UniProtKB-EC"/>
</dbReference>
<dbReference type="InterPro" id="IPR016066">
    <property type="entry name" value="A-D-PHexomutase_CS"/>
</dbReference>
<dbReference type="InterPro" id="IPR005845">
    <property type="entry name" value="A-D-PHexomutase_a/b/a-II"/>
</dbReference>
<evidence type="ECO:0000313" key="11">
    <source>
        <dbReference type="EMBL" id="ALO14886.1"/>
    </source>
</evidence>
<sequence length="577" mass="64336">MQNETLQQVKAKAQHWLSMDIDDETRNEIEAMLKAENDELIDAFYKDLEFGTGGLRGVMGAGSNRMNIYTVGMATQGLANYLKKNFQNQQISVAIAHDCRNNGELFAQTTADIFSANGVKVYLFDALRPTPELSFAIRELGCQSGVVVTASHNPKEYNGYKVYWEDGAQIIDPHDKNIINEVASISDISEVKFDKKAELIEIIGDEIDKKYIDRLKTLSLSPEIIERNKNMKIVFTPIHGTAVILVPMALKAYGFENVINIPEQDVTDGNFPTVKSPNPEEPAALAMALNKAKEIDADLVMATDPDADRVGIAVKNLKGEFELLNGNQAAVLLINYLLHKWKDNGKIDGKQYIVKTIVTTELLPKIAAHYGVKCHNVLTGFKYIADIIGRKEGEETFIGGGEESYGYLAGEFVRDKDAVMSCALIAEAVAWANDQGKSAFEMLLDIYMEYGLYYENLISIVKKGKAGADEIQAMMDKLRNDPPKKIHRKEVTAVIDYMKDEYRDLTAGVTKNIGLPKSNVLQFFLEDGSKISARPSGTEPKIKFYFGVTGELKSHREYDEAIEELKEKIEKIKADIL</sequence>
<evidence type="ECO:0000259" key="9">
    <source>
        <dbReference type="Pfam" id="PF02879"/>
    </source>
</evidence>
<keyword evidence="4 7" id="KW-0479">Metal-binding</keyword>
<keyword evidence="12" id="KW-1185">Reference proteome</keyword>
<dbReference type="SUPFAM" id="SSF55957">
    <property type="entry name" value="Phosphoglucomutase, C-terminal domain"/>
    <property type="match status" value="1"/>
</dbReference>
<protein>
    <submittedName>
        <fullName evidence="11">Phosphoglucomutase</fullName>
        <ecNumber evidence="11">5.4.2.2</ecNumber>
    </submittedName>
</protein>
<dbReference type="EC" id="5.4.2.2" evidence="11"/>
<keyword evidence="6 11" id="KW-0413">Isomerase</keyword>
<evidence type="ECO:0000256" key="7">
    <source>
        <dbReference type="RuleBase" id="RU004326"/>
    </source>
</evidence>
<evidence type="ECO:0000256" key="3">
    <source>
        <dbReference type="ARBA" id="ARBA00022553"/>
    </source>
</evidence>
<dbReference type="KEGG" id="blq:L21SP5_01231"/>
<proteinExistence type="inferred from homology"/>
<dbReference type="Proteomes" id="UP000064893">
    <property type="component" value="Chromosome"/>
</dbReference>
<dbReference type="Pfam" id="PF02879">
    <property type="entry name" value="PGM_PMM_II"/>
    <property type="match status" value="1"/>
</dbReference>
<dbReference type="GO" id="GO:0008973">
    <property type="term" value="F:phosphopentomutase activity"/>
    <property type="evidence" value="ECO:0007669"/>
    <property type="project" value="TreeGrafter"/>
</dbReference>
<dbReference type="InterPro" id="IPR005844">
    <property type="entry name" value="A-D-PHexomutase_a/b/a-I"/>
</dbReference>
<dbReference type="AlphaFoldDB" id="A0A0S2HY36"/>
<evidence type="ECO:0000256" key="1">
    <source>
        <dbReference type="ARBA" id="ARBA00001946"/>
    </source>
</evidence>
<dbReference type="GO" id="GO:0000287">
    <property type="term" value="F:magnesium ion binding"/>
    <property type="evidence" value="ECO:0007669"/>
    <property type="project" value="InterPro"/>
</dbReference>
<feature type="domain" description="Alpha-D-phosphohexomutase alpha/beta/alpha" evidence="8">
    <location>
        <begin position="49"/>
        <end position="186"/>
    </location>
</feature>